<dbReference type="AlphaFoldDB" id="A0A9D1XDI4"/>
<gene>
    <name evidence="3" type="ORF">H9734_06640</name>
</gene>
<dbReference type="GO" id="GO:0046961">
    <property type="term" value="F:proton-transporting ATPase activity, rotational mechanism"/>
    <property type="evidence" value="ECO:0007669"/>
    <property type="project" value="InterPro"/>
</dbReference>
<dbReference type="SUPFAM" id="SSF103486">
    <property type="entry name" value="V-type ATP synthase subunit C"/>
    <property type="match status" value="1"/>
</dbReference>
<comment type="caution">
    <text evidence="3">The sequence shown here is derived from an EMBL/GenBank/DDBJ whole genome shotgun (WGS) entry which is preliminary data.</text>
</comment>
<dbReference type="Proteomes" id="UP000886890">
    <property type="component" value="Unassembled WGS sequence"/>
</dbReference>
<name>A0A9D1XDI4_9FIRM</name>
<keyword evidence="2" id="KW-0406">Ion transport</keyword>
<dbReference type="EMBL" id="DXEK01000110">
    <property type="protein sequence ID" value="HIX77254.1"/>
    <property type="molecule type" value="Genomic_DNA"/>
</dbReference>
<accession>A0A9D1XDI4</accession>
<organism evidence="3 4">
    <name type="scientific">Candidatus Fusicatenibacter merdavium</name>
    <dbReference type="NCBI Taxonomy" id="2838600"/>
    <lineage>
        <taxon>Bacteria</taxon>
        <taxon>Bacillati</taxon>
        <taxon>Bacillota</taxon>
        <taxon>Clostridia</taxon>
        <taxon>Lachnospirales</taxon>
        <taxon>Lachnospiraceae</taxon>
        <taxon>Fusicatenibacter</taxon>
    </lineage>
</organism>
<sequence length="346" mass="40954">MKGLFTYSGLTTKIRAMQGHLLNDRNFREIVELPNVPAAVSYLKQQPSYAELFQGLEESSLHRGQIEQILHLAVYRDFSKLYRFSNLEQRKFLSNYFKRYEISILKECLNKIFDHRDVSLNLSIYQDFFDRHSQLDLALVTSSSSPEELISNLKGTEYYDPLVHLGTMENPTLFDYEMTLDLYYFSHLWKQKEKIAKKKDLEELTKAWGSKFDMLNLQWIYRSKQYYHMTSADIYALIIPVHYHLKKTEVQSLVEAENMEAFQQLIQQTYYAKHFEQFSTETMESMYAQIMKHILSLASRNNPYSLATVYSYLYHKDHEINRLIIALECVRYGISPDEAMQYVAKT</sequence>
<protein>
    <submittedName>
        <fullName evidence="3">V-type ATPase subunit</fullName>
    </submittedName>
</protein>
<dbReference type="InterPro" id="IPR044911">
    <property type="entry name" value="V-type_ATPase_csu/dsu_dom_3"/>
</dbReference>
<evidence type="ECO:0000313" key="4">
    <source>
        <dbReference type="Proteomes" id="UP000886890"/>
    </source>
</evidence>
<dbReference type="PANTHER" id="PTHR38682:SF1">
    <property type="entry name" value="V-TYPE ATP SYNTHASE SUBUNIT C"/>
    <property type="match status" value="1"/>
</dbReference>
<evidence type="ECO:0000256" key="1">
    <source>
        <dbReference type="ARBA" id="ARBA00022448"/>
    </source>
</evidence>
<evidence type="ECO:0000256" key="2">
    <source>
        <dbReference type="ARBA" id="ARBA00023065"/>
    </source>
</evidence>
<keyword evidence="1" id="KW-0813">Transport</keyword>
<dbReference type="Pfam" id="PF01992">
    <property type="entry name" value="vATP-synt_AC39"/>
    <property type="match status" value="1"/>
</dbReference>
<reference evidence="3" key="1">
    <citation type="journal article" date="2021" name="PeerJ">
        <title>Extensive microbial diversity within the chicken gut microbiome revealed by metagenomics and culture.</title>
        <authorList>
            <person name="Gilroy R."/>
            <person name="Ravi A."/>
            <person name="Getino M."/>
            <person name="Pursley I."/>
            <person name="Horton D.L."/>
            <person name="Alikhan N.F."/>
            <person name="Baker D."/>
            <person name="Gharbi K."/>
            <person name="Hall N."/>
            <person name="Watson M."/>
            <person name="Adriaenssens E.M."/>
            <person name="Foster-Nyarko E."/>
            <person name="Jarju S."/>
            <person name="Secka A."/>
            <person name="Antonio M."/>
            <person name="Oren A."/>
            <person name="Chaudhuri R.R."/>
            <person name="La Ragione R."/>
            <person name="Hildebrand F."/>
            <person name="Pallen M.J."/>
        </authorList>
    </citation>
    <scope>NUCLEOTIDE SEQUENCE</scope>
    <source>
        <strain evidence="3">CHK183-1962</strain>
    </source>
</reference>
<dbReference type="PANTHER" id="PTHR38682">
    <property type="entry name" value="V-TYPE ATP SYNTHASE SUBUNIT C"/>
    <property type="match status" value="1"/>
</dbReference>
<reference evidence="3" key="2">
    <citation type="submission" date="2021-04" db="EMBL/GenBank/DDBJ databases">
        <authorList>
            <person name="Gilroy R."/>
        </authorList>
    </citation>
    <scope>NUCLEOTIDE SEQUENCE</scope>
    <source>
        <strain evidence="3">CHK183-1962</strain>
    </source>
</reference>
<dbReference type="InterPro" id="IPR036079">
    <property type="entry name" value="ATPase_csu/dsu_sf"/>
</dbReference>
<evidence type="ECO:0000313" key="3">
    <source>
        <dbReference type="EMBL" id="HIX77254.1"/>
    </source>
</evidence>
<dbReference type="InterPro" id="IPR002843">
    <property type="entry name" value="ATPase_V0-cplx_csu/dsu"/>
</dbReference>
<dbReference type="InterPro" id="IPR050873">
    <property type="entry name" value="V-ATPase_V0D/AC39_subunit"/>
</dbReference>
<dbReference type="Gene3D" id="1.10.132.50">
    <property type="entry name" value="ATP synthase (C/AC39) subunit, domain 3"/>
    <property type="match status" value="3"/>
</dbReference>
<proteinExistence type="predicted"/>